<dbReference type="Proteomes" id="UP000620075">
    <property type="component" value="Unassembled WGS sequence"/>
</dbReference>
<name>A0A934KH63_9BACT</name>
<dbReference type="InterPro" id="IPR009010">
    <property type="entry name" value="Asp_de-COase-like_dom_sf"/>
</dbReference>
<keyword evidence="4" id="KW-0004">4Fe-4S</keyword>
<dbReference type="GO" id="GO:0030313">
    <property type="term" value="C:cell envelope"/>
    <property type="evidence" value="ECO:0007669"/>
    <property type="project" value="UniProtKB-SubCell"/>
</dbReference>
<dbReference type="InterPro" id="IPR048158">
    <property type="entry name" value="Formate_DH_Act"/>
</dbReference>
<feature type="domain" description="Molybdopterin dinucleotide-binding" evidence="9">
    <location>
        <begin position="715"/>
        <end position="833"/>
    </location>
</feature>
<comment type="subcellular location">
    <subcellularLocation>
        <location evidence="2">Cell envelope</location>
    </subcellularLocation>
</comment>
<dbReference type="NCBIfam" id="NF041513">
    <property type="entry name" value="formate_DH_Act"/>
    <property type="match status" value="1"/>
</dbReference>
<comment type="similarity">
    <text evidence="3">Belongs to the prokaryotic molybdopterin-containing oxidoreductase family.</text>
</comment>
<dbReference type="CDD" id="cd02792">
    <property type="entry name" value="MopB_CT_Formate-Dh-Na-like"/>
    <property type="match status" value="1"/>
</dbReference>
<dbReference type="PANTHER" id="PTHR43598">
    <property type="entry name" value="TUNGSTEN-CONTAINING FORMYLMETHANOFURAN DEHYDROGENASE 2 SUBUNIT B"/>
    <property type="match status" value="1"/>
</dbReference>
<feature type="region of interest" description="Disordered" evidence="7">
    <location>
        <begin position="146"/>
        <end position="176"/>
    </location>
</feature>
<evidence type="ECO:0000256" key="4">
    <source>
        <dbReference type="ARBA" id="ARBA00022485"/>
    </source>
</evidence>
<reference evidence="10 11" key="1">
    <citation type="submission" date="2020-10" db="EMBL/GenBank/DDBJ databases">
        <title>Ca. Dormibacterota MAGs.</title>
        <authorList>
            <person name="Montgomery K."/>
        </authorList>
    </citation>
    <scope>NUCLEOTIDE SEQUENCE [LARGE SCALE GENOMIC DNA]</scope>
    <source>
        <strain evidence="10">SC8811_S16_3</strain>
    </source>
</reference>
<evidence type="ECO:0000313" key="10">
    <source>
        <dbReference type="EMBL" id="MBJ7603436.1"/>
    </source>
</evidence>
<dbReference type="InterPro" id="IPR006657">
    <property type="entry name" value="MoPterin_dinucl-bd_dom"/>
</dbReference>
<evidence type="ECO:0000256" key="6">
    <source>
        <dbReference type="ARBA" id="ARBA00023002"/>
    </source>
</evidence>
<evidence type="ECO:0000259" key="8">
    <source>
        <dbReference type="Pfam" id="PF00384"/>
    </source>
</evidence>
<keyword evidence="4" id="KW-0411">Iron-sulfur</keyword>
<proteinExistence type="inferred from homology"/>
<dbReference type="GO" id="GO:0051539">
    <property type="term" value="F:4 iron, 4 sulfur cluster binding"/>
    <property type="evidence" value="ECO:0007669"/>
    <property type="project" value="UniProtKB-KW"/>
</dbReference>
<feature type="domain" description="Molybdopterin oxidoreductase" evidence="8">
    <location>
        <begin position="12"/>
        <end position="405"/>
    </location>
</feature>
<comment type="cofactor">
    <cofactor evidence="1">
        <name>[4Fe-4S] cluster</name>
        <dbReference type="ChEBI" id="CHEBI:49883"/>
    </cofactor>
</comment>
<evidence type="ECO:0000256" key="1">
    <source>
        <dbReference type="ARBA" id="ARBA00001966"/>
    </source>
</evidence>
<evidence type="ECO:0000313" key="11">
    <source>
        <dbReference type="Proteomes" id="UP000620075"/>
    </source>
</evidence>
<comment type="caution">
    <text evidence="10">The sequence shown here is derived from an EMBL/GenBank/DDBJ whole genome shotgun (WGS) entry which is preliminary data.</text>
</comment>
<sequence length="847" mass="93766">MGTSFGRGGATTFLQDLQHSDCILVMGSNMAENHPVGFQWVMEAKLKGAPVIHVDPRFTRTSANASFHVPIRAGSDIAFLGGVVHHILENDRWFKDYVLPYTNAANIVGEKFRDTEDLDGLFSGWDPAKEGYDTASWQFAGMAKANSAPEGQGSAAKAEPSGGLGGGLAGAEPERDETLQHPRCVFQLLKRHFSRYTPEMVEELTGVPKERFVQVAELLCANSGRERTSAIVYSVGWTQHTVGVQLIRTAAIIQLLLGNMGRPGGGIMALRGHASIQGSTDIPTLYDLLPGYIPMPHAEDLDLQTYLDGHVKSGGGWARLDSYLISLLKAYWGEAATPENDMNYGRLPRIDKDHSTYRTAIAMLEGKVKGYFLPGENPAVGSANGKLQRAAMAQLDWLVVRDLFLIESATFWQDGPEVAGGQTRPEDCKTEVFFLPAAAHTEKSGSFTNTQRLVQWHHQAIEPPGDCRSELWFYYHLGRVIREKLAASKDPRDRGILELTWDYGASGPKAEPSAEAVLREINGWDRAGRLLSGFAELKADGSTACGCWIYSGIYADGVNQAARKKPGSQQTWVAPEWAWAWPANRRQLYNRASADPAGNPWSERKRYVWWDAERAEWQGEDVPDFNRTKEPQYRPGEGAGGDAALSGDAPFIMQGDGRGWLYAPSAVLDAPLPPHYEPHESPVRNRLYEQEANPMREIYHHPLNPYNEDPEKYPFVMTTYRLTEHHTAGAMSRNVPVLSELQPEFFCEISPELAELRGLEQGGYAAIITARGRIHARVMVTNRIAPLQVAGKTLHQVGLPYHWGQRGLTRGDSANDAFPIVLDPNVHIQEVKAATCDIRPAERPKWP</sequence>
<evidence type="ECO:0000256" key="3">
    <source>
        <dbReference type="ARBA" id="ARBA00010312"/>
    </source>
</evidence>
<accession>A0A934KH63</accession>
<keyword evidence="6" id="KW-0560">Oxidoreductase</keyword>
<dbReference type="Gene3D" id="3.40.50.740">
    <property type="match status" value="1"/>
</dbReference>
<dbReference type="Pfam" id="PF01568">
    <property type="entry name" value="Molydop_binding"/>
    <property type="match status" value="1"/>
</dbReference>
<dbReference type="PANTHER" id="PTHR43598:SF1">
    <property type="entry name" value="FORMATE DEHYDROGENASE-O MAJOR SUBUNIT"/>
    <property type="match status" value="1"/>
</dbReference>
<feature type="region of interest" description="Disordered" evidence="7">
    <location>
        <begin position="623"/>
        <end position="647"/>
    </location>
</feature>
<evidence type="ECO:0000259" key="9">
    <source>
        <dbReference type="Pfam" id="PF01568"/>
    </source>
</evidence>
<dbReference type="SUPFAM" id="SSF53706">
    <property type="entry name" value="Formate dehydrogenase/DMSO reductase, domains 1-3"/>
    <property type="match status" value="1"/>
</dbReference>
<dbReference type="Gene3D" id="2.40.40.20">
    <property type="match status" value="1"/>
</dbReference>
<keyword evidence="5" id="KW-0479">Metal-binding</keyword>
<dbReference type="SUPFAM" id="SSF50692">
    <property type="entry name" value="ADC-like"/>
    <property type="match status" value="1"/>
</dbReference>
<dbReference type="InterPro" id="IPR006656">
    <property type="entry name" value="Mopterin_OxRdtase"/>
</dbReference>
<dbReference type="GO" id="GO:0043546">
    <property type="term" value="F:molybdopterin cofactor binding"/>
    <property type="evidence" value="ECO:0007669"/>
    <property type="project" value="InterPro"/>
</dbReference>
<dbReference type="AlphaFoldDB" id="A0A934KH63"/>
<dbReference type="Gene3D" id="3.40.228.10">
    <property type="entry name" value="Dimethylsulfoxide Reductase, domain 2"/>
    <property type="match status" value="2"/>
</dbReference>
<evidence type="ECO:0000256" key="5">
    <source>
        <dbReference type="ARBA" id="ARBA00022723"/>
    </source>
</evidence>
<protein>
    <submittedName>
        <fullName evidence="10">Molybdopterin-dependent oxidoreductase</fullName>
    </submittedName>
</protein>
<dbReference type="GO" id="GO:0030151">
    <property type="term" value="F:molybdenum ion binding"/>
    <property type="evidence" value="ECO:0007669"/>
    <property type="project" value="TreeGrafter"/>
</dbReference>
<evidence type="ECO:0000256" key="2">
    <source>
        <dbReference type="ARBA" id="ARBA00004196"/>
    </source>
</evidence>
<dbReference type="GO" id="GO:0009061">
    <property type="term" value="P:anaerobic respiration"/>
    <property type="evidence" value="ECO:0007669"/>
    <property type="project" value="TreeGrafter"/>
</dbReference>
<keyword evidence="4" id="KW-0408">Iron</keyword>
<gene>
    <name evidence="10" type="ORF">JF888_09655</name>
</gene>
<feature type="domain" description="Molybdopterin oxidoreductase" evidence="8">
    <location>
        <begin position="435"/>
        <end position="477"/>
    </location>
</feature>
<dbReference type="GO" id="GO:0016491">
    <property type="term" value="F:oxidoreductase activity"/>
    <property type="evidence" value="ECO:0007669"/>
    <property type="project" value="UniProtKB-KW"/>
</dbReference>
<evidence type="ECO:0000256" key="7">
    <source>
        <dbReference type="SAM" id="MobiDB-lite"/>
    </source>
</evidence>
<dbReference type="GO" id="GO:0009055">
    <property type="term" value="F:electron transfer activity"/>
    <property type="evidence" value="ECO:0007669"/>
    <property type="project" value="TreeGrafter"/>
</dbReference>
<dbReference type="EMBL" id="JAEKNQ010000036">
    <property type="protein sequence ID" value="MBJ7603436.1"/>
    <property type="molecule type" value="Genomic_DNA"/>
</dbReference>
<organism evidence="10 11">
    <name type="scientific">Candidatus Dormiibacter inghamiae</name>
    <dbReference type="NCBI Taxonomy" id="3127013"/>
    <lineage>
        <taxon>Bacteria</taxon>
        <taxon>Bacillati</taxon>
        <taxon>Candidatus Dormiibacterota</taxon>
        <taxon>Candidatus Dormibacteria</taxon>
        <taxon>Candidatus Dormibacterales</taxon>
        <taxon>Candidatus Dormibacteraceae</taxon>
        <taxon>Candidatus Dormiibacter</taxon>
    </lineage>
</organism>
<dbReference type="Pfam" id="PF00384">
    <property type="entry name" value="Molybdopterin"/>
    <property type="match status" value="2"/>
</dbReference>